<evidence type="ECO:0000256" key="5">
    <source>
        <dbReference type="ARBA" id="ARBA00023136"/>
    </source>
</evidence>
<dbReference type="EMBL" id="JAEPQZ010000012">
    <property type="protein sequence ID" value="KAG2174789.1"/>
    <property type="molecule type" value="Genomic_DNA"/>
</dbReference>
<feature type="transmembrane region" description="Helical" evidence="7">
    <location>
        <begin position="361"/>
        <end position="381"/>
    </location>
</feature>
<dbReference type="GO" id="GO:0033229">
    <property type="term" value="F:cysteine transmembrane transporter activity"/>
    <property type="evidence" value="ECO:0007669"/>
    <property type="project" value="TreeGrafter"/>
</dbReference>
<evidence type="ECO:0000313" key="10">
    <source>
        <dbReference type="Proteomes" id="UP000654370"/>
    </source>
</evidence>
<proteinExistence type="inferred from homology"/>
<comment type="caution">
    <text evidence="9">The sequence shown here is derived from an EMBL/GenBank/DDBJ whole genome shotgun (WGS) entry which is preliminary data.</text>
</comment>
<dbReference type="Pfam" id="PF07690">
    <property type="entry name" value="MFS_1"/>
    <property type="match status" value="1"/>
</dbReference>
<dbReference type="PANTHER" id="PTHR43791:SF63">
    <property type="entry name" value="HIGH AFFINITY CYSTEINE TRANSPORTER"/>
    <property type="match status" value="1"/>
</dbReference>
<feature type="transmembrane region" description="Helical" evidence="7">
    <location>
        <begin position="193"/>
        <end position="217"/>
    </location>
</feature>
<dbReference type="Gene3D" id="1.20.1250.20">
    <property type="entry name" value="MFS general substrate transporter like domains"/>
    <property type="match status" value="2"/>
</dbReference>
<feature type="transmembrane region" description="Helical" evidence="7">
    <location>
        <begin position="297"/>
        <end position="322"/>
    </location>
</feature>
<keyword evidence="10" id="KW-1185">Reference proteome</keyword>
<feature type="transmembrane region" description="Helical" evidence="7">
    <location>
        <begin position="159"/>
        <end position="181"/>
    </location>
</feature>
<keyword evidence="4 7" id="KW-1133">Transmembrane helix</keyword>
<reference evidence="9" key="1">
    <citation type="submission" date="2020-12" db="EMBL/GenBank/DDBJ databases">
        <title>Metabolic potential, ecology and presence of endohyphal bacteria is reflected in genomic diversity of Mucoromycotina.</title>
        <authorList>
            <person name="Muszewska A."/>
            <person name="Okrasinska A."/>
            <person name="Steczkiewicz K."/>
            <person name="Drgas O."/>
            <person name="Orlowska M."/>
            <person name="Perlinska-Lenart U."/>
            <person name="Aleksandrzak-Piekarczyk T."/>
            <person name="Szatraj K."/>
            <person name="Zielenkiewicz U."/>
            <person name="Pilsyk S."/>
            <person name="Malc E."/>
            <person name="Mieczkowski P."/>
            <person name="Kruszewska J.S."/>
            <person name="Biernat P."/>
            <person name="Pawlowska J."/>
        </authorList>
    </citation>
    <scope>NUCLEOTIDE SEQUENCE</scope>
    <source>
        <strain evidence="9">WA0000067209</strain>
    </source>
</reference>
<evidence type="ECO:0000256" key="7">
    <source>
        <dbReference type="SAM" id="Phobius"/>
    </source>
</evidence>
<evidence type="ECO:0000256" key="4">
    <source>
        <dbReference type="ARBA" id="ARBA00022989"/>
    </source>
</evidence>
<evidence type="ECO:0000259" key="8">
    <source>
        <dbReference type="PROSITE" id="PS50850"/>
    </source>
</evidence>
<feature type="transmembrane region" description="Helical" evidence="7">
    <location>
        <begin position="105"/>
        <end position="124"/>
    </location>
</feature>
<dbReference type="AlphaFoldDB" id="A0A8H7UCS2"/>
<gene>
    <name evidence="9" type="ORF">INT43_005851</name>
</gene>
<feature type="transmembrane region" description="Helical" evidence="7">
    <location>
        <begin position="457"/>
        <end position="478"/>
    </location>
</feature>
<dbReference type="SUPFAM" id="SSF103473">
    <property type="entry name" value="MFS general substrate transporter"/>
    <property type="match status" value="1"/>
</dbReference>
<keyword evidence="3 7" id="KW-0812">Transmembrane</keyword>
<evidence type="ECO:0000256" key="6">
    <source>
        <dbReference type="ARBA" id="ARBA00037968"/>
    </source>
</evidence>
<dbReference type="PROSITE" id="PS50850">
    <property type="entry name" value="MFS"/>
    <property type="match status" value="1"/>
</dbReference>
<dbReference type="GO" id="GO:0016020">
    <property type="term" value="C:membrane"/>
    <property type="evidence" value="ECO:0007669"/>
    <property type="project" value="UniProtKB-SubCell"/>
</dbReference>
<feature type="transmembrane region" description="Helical" evidence="7">
    <location>
        <begin position="334"/>
        <end position="354"/>
    </location>
</feature>
<dbReference type="FunFam" id="1.20.1250.20:FF:000064">
    <property type="entry name" value="MFS allantoate transporter"/>
    <property type="match status" value="1"/>
</dbReference>
<dbReference type="PANTHER" id="PTHR43791">
    <property type="entry name" value="PERMEASE-RELATED"/>
    <property type="match status" value="1"/>
</dbReference>
<dbReference type="InterPro" id="IPR036259">
    <property type="entry name" value="MFS_trans_sf"/>
</dbReference>
<feature type="transmembrane region" description="Helical" evidence="7">
    <location>
        <begin position="425"/>
        <end position="445"/>
    </location>
</feature>
<dbReference type="InterPro" id="IPR020846">
    <property type="entry name" value="MFS_dom"/>
</dbReference>
<accession>A0A8H7UCS2</accession>
<dbReference type="Proteomes" id="UP000654370">
    <property type="component" value="Unassembled WGS sequence"/>
</dbReference>
<feature type="transmembrane region" description="Helical" evidence="7">
    <location>
        <begin position="69"/>
        <end position="93"/>
    </location>
</feature>
<evidence type="ECO:0000313" key="9">
    <source>
        <dbReference type="EMBL" id="KAG2174789.1"/>
    </source>
</evidence>
<dbReference type="OrthoDB" id="6730379at2759"/>
<evidence type="ECO:0000256" key="2">
    <source>
        <dbReference type="ARBA" id="ARBA00022448"/>
    </source>
</evidence>
<comment type="subcellular location">
    <subcellularLocation>
        <location evidence="1">Membrane</location>
        <topology evidence="1">Multi-pass membrane protein</topology>
    </subcellularLocation>
</comment>
<evidence type="ECO:0000256" key="3">
    <source>
        <dbReference type="ARBA" id="ARBA00022692"/>
    </source>
</evidence>
<name>A0A8H7UCS2_MORIS</name>
<organism evidence="9 10">
    <name type="scientific">Mortierella isabellina</name>
    <name type="common">Filamentous fungus</name>
    <name type="synonym">Umbelopsis isabellina</name>
    <dbReference type="NCBI Taxonomy" id="91625"/>
    <lineage>
        <taxon>Eukaryota</taxon>
        <taxon>Fungi</taxon>
        <taxon>Fungi incertae sedis</taxon>
        <taxon>Mucoromycota</taxon>
        <taxon>Mucoromycotina</taxon>
        <taxon>Umbelopsidomycetes</taxon>
        <taxon>Umbelopsidales</taxon>
        <taxon>Umbelopsidaceae</taxon>
        <taxon>Umbelopsis</taxon>
    </lineage>
</organism>
<protein>
    <recommendedName>
        <fullName evidence="8">Major facilitator superfamily (MFS) profile domain-containing protein</fullName>
    </recommendedName>
</protein>
<feature type="domain" description="Major facilitator superfamily (MFS) profile" evidence="8">
    <location>
        <begin position="69"/>
        <end position="483"/>
    </location>
</feature>
<keyword evidence="5 7" id="KW-0472">Membrane</keyword>
<evidence type="ECO:0000256" key="1">
    <source>
        <dbReference type="ARBA" id="ARBA00004141"/>
    </source>
</evidence>
<sequence>MTSHQTDTQSHPDKPEEHRLEEVFSIDTKRSGMNYDRVDPEIAKYASEKIVAVDKETNRRLKRLIDRRILVIIVFTYFLQALDKGTLAFSSIMNLPQDNHLVGQQYSWLTTCIYIAILIVEYPLNWLIQRVPIAKFLAFNIMCWSIVLALHAVCKNFVGLLVVRTLLGIFEASCQPIFIALSSMWYKRSEQAVIVTCWYMMNGFQQIVGGLLAYAFTNITSGPLKSWQALFMTYGCFSFLWGIFVLIVMPDSPMRAKCWSEDDKKLMVERVRTNQTGLQNKVFRKEQLIEAFKDPQVWAYGLISFLTTLPTSGLGAFANIIITGFGFTVLQTQLLAMVLGTYIMIVGISSTYLAKKFNNTLIIMTLYCVPSVVGTIVLMTVKNTSTATKAGLLFSYYLVLSFWGAATLCMSLLTRNVGGQTKKTAATAINFILWATGNAIGPQVFQSNDSPRYIKGFTAHMVCYACLIAVQLALRWHLKRQNAIKAQILATQEDKQDSELTHSFDDLTDIQNPNFVYIY</sequence>
<keyword evidence="2" id="KW-0813">Transport</keyword>
<feature type="transmembrane region" description="Helical" evidence="7">
    <location>
        <begin position="136"/>
        <end position="153"/>
    </location>
</feature>
<comment type="similarity">
    <text evidence="6">Belongs to the major facilitator superfamily. Allantoate permease family.</text>
</comment>
<dbReference type="InterPro" id="IPR011701">
    <property type="entry name" value="MFS"/>
</dbReference>
<feature type="transmembrane region" description="Helical" evidence="7">
    <location>
        <begin position="229"/>
        <end position="249"/>
    </location>
</feature>
<feature type="transmembrane region" description="Helical" evidence="7">
    <location>
        <begin position="393"/>
        <end position="413"/>
    </location>
</feature>